<keyword evidence="12" id="KW-1185">Reference proteome</keyword>
<keyword evidence="5 10" id="KW-0460">Magnesium</keyword>
<evidence type="ECO:0000256" key="2">
    <source>
        <dbReference type="ARBA" id="ARBA00022723"/>
    </source>
</evidence>
<dbReference type="InterPro" id="IPR002729">
    <property type="entry name" value="CRISPR-assoc_Cas1"/>
</dbReference>
<evidence type="ECO:0000256" key="1">
    <source>
        <dbReference type="ARBA" id="ARBA00022722"/>
    </source>
</evidence>
<evidence type="ECO:0000256" key="3">
    <source>
        <dbReference type="ARBA" id="ARBA00022759"/>
    </source>
</evidence>
<keyword evidence="1 10" id="KW-0540">Nuclease</keyword>
<feature type="binding site" evidence="10">
    <location>
        <position position="242"/>
    </location>
    <ligand>
        <name>Mn(2+)</name>
        <dbReference type="ChEBI" id="CHEBI:29035"/>
    </ligand>
</feature>
<dbReference type="Gene3D" id="3.100.10.20">
    <property type="entry name" value="CRISPR-associated endonuclease Cas1, N-terminal domain"/>
    <property type="match status" value="1"/>
</dbReference>
<evidence type="ECO:0000256" key="7">
    <source>
        <dbReference type="ARBA" id="ARBA00023125"/>
    </source>
</evidence>
<accession>A0AB94IYE2</accession>
<keyword evidence="3 10" id="KW-0255">Endonuclease</keyword>
<dbReference type="GO" id="GO:0004519">
    <property type="term" value="F:endonuclease activity"/>
    <property type="evidence" value="ECO:0007669"/>
    <property type="project" value="UniProtKB-UniRule"/>
</dbReference>
<dbReference type="NCBIfam" id="TIGR00287">
    <property type="entry name" value="cas1"/>
    <property type="match status" value="1"/>
</dbReference>
<dbReference type="InterPro" id="IPR042206">
    <property type="entry name" value="CRISPR-assoc_Cas1_C"/>
</dbReference>
<dbReference type="HAMAP" id="MF_01470">
    <property type="entry name" value="Cas1"/>
    <property type="match status" value="1"/>
</dbReference>
<evidence type="ECO:0000256" key="8">
    <source>
        <dbReference type="ARBA" id="ARBA00023211"/>
    </source>
</evidence>
<keyword evidence="7 10" id="KW-0238">DNA-binding</keyword>
<gene>
    <name evidence="10" type="primary">cas1</name>
    <name evidence="11" type="ORF">SY1_18960</name>
</gene>
<dbReference type="GO" id="GO:0003677">
    <property type="term" value="F:DNA binding"/>
    <property type="evidence" value="ECO:0007669"/>
    <property type="project" value="UniProtKB-KW"/>
</dbReference>
<dbReference type="Gene3D" id="1.20.120.920">
    <property type="entry name" value="CRISPR-associated endonuclease Cas1, C-terminal domain"/>
    <property type="match status" value="1"/>
</dbReference>
<evidence type="ECO:0000256" key="4">
    <source>
        <dbReference type="ARBA" id="ARBA00022801"/>
    </source>
</evidence>
<keyword evidence="2 10" id="KW-0479">Metal-binding</keyword>
<evidence type="ECO:0000256" key="9">
    <source>
        <dbReference type="ARBA" id="ARBA00038592"/>
    </source>
</evidence>
<evidence type="ECO:0000313" key="12">
    <source>
        <dbReference type="Proteomes" id="UP000008957"/>
    </source>
</evidence>
<dbReference type="RefSeq" id="WP_015556884.1">
    <property type="nucleotide sequence ID" value="NC_021038.1"/>
</dbReference>
<protein>
    <recommendedName>
        <fullName evidence="10">CRISPR-associated endonuclease Cas1</fullName>
        <ecNumber evidence="10">3.1.-.-</ecNumber>
    </recommendedName>
</protein>
<comment type="cofactor">
    <cofactor evidence="10">
        <name>Mg(2+)</name>
        <dbReference type="ChEBI" id="CHEBI:18420"/>
    </cofactor>
    <cofactor evidence="10">
        <name>Mn(2+)</name>
        <dbReference type="ChEBI" id="CHEBI:29035"/>
    </cofactor>
</comment>
<evidence type="ECO:0000256" key="6">
    <source>
        <dbReference type="ARBA" id="ARBA00023118"/>
    </source>
</evidence>
<dbReference type="CDD" id="cd09634">
    <property type="entry name" value="Cas1_I-II-III"/>
    <property type="match status" value="1"/>
</dbReference>
<dbReference type="EMBL" id="FP929056">
    <property type="protein sequence ID" value="CBL28737.1"/>
    <property type="molecule type" value="Genomic_DNA"/>
</dbReference>
<comment type="subunit">
    <text evidence="9 10">Homodimer, forms a heterotetramer with a Cas2 homodimer.</text>
</comment>
<keyword evidence="6 10" id="KW-0051">Antiviral defense</keyword>
<dbReference type="KEGG" id="sbr:SY1_18960"/>
<proteinExistence type="inferred from homology"/>
<dbReference type="InterPro" id="IPR050646">
    <property type="entry name" value="Cas1"/>
</dbReference>
<dbReference type="GO" id="GO:0043571">
    <property type="term" value="P:maintenance of CRISPR repeat elements"/>
    <property type="evidence" value="ECO:0007669"/>
    <property type="project" value="UniProtKB-UniRule"/>
</dbReference>
<feature type="binding site" evidence="10">
    <location>
        <position position="162"/>
    </location>
    <ligand>
        <name>Mn(2+)</name>
        <dbReference type="ChEBI" id="CHEBI:29035"/>
    </ligand>
</feature>
<evidence type="ECO:0000256" key="5">
    <source>
        <dbReference type="ARBA" id="ARBA00022842"/>
    </source>
</evidence>
<sequence length="336" mass="37196">MTRTIYLTQDNGVLGRNGEGFSWRRSRKEPPEKIPNTNLGDVVVVGNGSITTPALHLLMDRNIPVHFVSSGGRYKGSLTSGMGHGYELRRAQYDSALSEDRSLDFARSFVVGKVLNQRQTLTRFMYRRPGGGEVFEDAARELAILAREASGSSCLEALRGTEGNAARIYFSVLGNALIAPWRFDGRTRRPPRDPVNALLSFAYTLLLGRVTTAVVTVGLDPCVGWLHPAYRGRPSASLDLMEEFRSAVVDRLVISILNQGFLSENHFSAGEGGGVRMAQSAREKLMRLFKERLRTEVVNSSNNHSSSYENHIFAQAQSLARSIRDGDSYLPFVLKL</sequence>
<dbReference type="EC" id="3.1.-.-" evidence="10"/>
<comment type="function">
    <text evidence="10">CRISPR (clustered regularly interspaced short palindromic repeat), is an adaptive immune system that provides protection against mobile genetic elements (viruses, transposable elements and conjugative plasmids). CRISPR clusters contain spacers, sequences complementary to antecedent mobile elements, and target invading nucleic acids. CRISPR clusters are transcribed and processed into CRISPR RNA (crRNA). Acts as a dsDNA endonuclease. Involved in the integration of spacer DNA into the CRISPR cassette.</text>
</comment>
<dbReference type="InterPro" id="IPR042211">
    <property type="entry name" value="CRISPR-assoc_Cas1_N"/>
</dbReference>
<dbReference type="GO" id="GO:0051607">
    <property type="term" value="P:defense response to virus"/>
    <property type="evidence" value="ECO:0007669"/>
    <property type="project" value="UniProtKB-UniRule"/>
</dbReference>
<feature type="binding site" evidence="10">
    <location>
        <position position="227"/>
    </location>
    <ligand>
        <name>Mn(2+)</name>
        <dbReference type="ChEBI" id="CHEBI:29035"/>
    </ligand>
</feature>
<evidence type="ECO:0000313" key="11">
    <source>
        <dbReference type="EMBL" id="CBL28737.1"/>
    </source>
</evidence>
<reference evidence="11 12" key="2">
    <citation type="submission" date="2010-03" db="EMBL/GenBank/DDBJ databases">
        <authorList>
            <person name="Pajon A."/>
        </authorList>
    </citation>
    <scope>NUCLEOTIDE SEQUENCE [LARGE SCALE GENOMIC DNA]</scope>
    <source>
        <strain evidence="11 12">SGP1</strain>
    </source>
</reference>
<reference evidence="12" key="1">
    <citation type="submission" date="2010-03" db="EMBL/GenBank/DDBJ databases">
        <title>The genome sequence of Synergistetes sp. SGP1.</title>
        <authorList>
            <consortium name="metaHIT consortium -- http://www.metahit.eu/"/>
            <person name="Pajon A."/>
            <person name="Turner K."/>
            <person name="Parkhill J."/>
            <person name="Wade W."/>
            <person name="Vartoukian S."/>
        </authorList>
    </citation>
    <scope>NUCLEOTIDE SEQUENCE [LARGE SCALE GENOMIC DNA]</scope>
    <source>
        <strain evidence="12">SGP1</strain>
    </source>
</reference>
<dbReference type="PANTHER" id="PTHR34353:SF2">
    <property type="entry name" value="CRISPR-ASSOCIATED ENDONUCLEASE CAS1 1"/>
    <property type="match status" value="1"/>
</dbReference>
<evidence type="ECO:0000256" key="10">
    <source>
        <dbReference type="HAMAP-Rule" id="MF_01470"/>
    </source>
</evidence>
<dbReference type="AlphaFoldDB" id="A0AB94IYE2"/>
<keyword evidence="4 10" id="KW-0378">Hydrolase</keyword>
<comment type="similarity">
    <text evidence="10">Belongs to the CRISPR-associated endonuclease Cas1 family.</text>
</comment>
<organism evidence="11 12">
    <name type="scientific">Fretibacterium fastidiosum</name>
    <dbReference type="NCBI Taxonomy" id="651822"/>
    <lineage>
        <taxon>Bacteria</taxon>
        <taxon>Thermotogati</taxon>
        <taxon>Synergistota</taxon>
        <taxon>Synergistia</taxon>
        <taxon>Synergistales</taxon>
        <taxon>Aminobacteriaceae</taxon>
        <taxon>Fretibacterium</taxon>
    </lineage>
</organism>
<keyword evidence="8 10" id="KW-0464">Manganese</keyword>
<name>A0AB94IYE2_9BACT</name>
<dbReference type="Pfam" id="PF01867">
    <property type="entry name" value="Cas_Cas1"/>
    <property type="match status" value="1"/>
</dbReference>
<dbReference type="GO" id="GO:0046872">
    <property type="term" value="F:metal ion binding"/>
    <property type="evidence" value="ECO:0007669"/>
    <property type="project" value="UniProtKB-UniRule"/>
</dbReference>
<dbReference type="PANTHER" id="PTHR34353">
    <property type="entry name" value="CRISPR-ASSOCIATED ENDONUCLEASE CAS1 1"/>
    <property type="match status" value="1"/>
</dbReference>
<dbReference type="Proteomes" id="UP000008957">
    <property type="component" value="Chromosome"/>
</dbReference>
<dbReference type="GO" id="GO:0016787">
    <property type="term" value="F:hydrolase activity"/>
    <property type="evidence" value="ECO:0007669"/>
    <property type="project" value="UniProtKB-KW"/>
</dbReference>